<dbReference type="EMBL" id="JANPWB010000006">
    <property type="protein sequence ID" value="KAJ1177782.1"/>
    <property type="molecule type" value="Genomic_DNA"/>
</dbReference>
<dbReference type="InterPro" id="IPR004244">
    <property type="entry name" value="Transposase_22"/>
</dbReference>
<sequence length="152" mass="17217">MDTSISSLTLATKSMCSDIAGFQSRVTELEHRMRSLKAHEATAQDRDQDLLYLRSKITYLEDRSRRDNIHLFGIPEKEEGPDVQAFLGSILPKLTSLTFDPPLKFQQAHRVGLKRPMGPQDPPDHRMPAMPQPDSSTSPSSTKPWTFPDRQI</sequence>
<evidence type="ECO:0000313" key="2">
    <source>
        <dbReference type="EMBL" id="KAJ1177782.1"/>
    </source>
</evidence>
<comment type="caution">
    <text evidence="2">The sequence shown here is derived from an EMBL/GenBank/DDBJ whole genome shotgun (WGS) entry which is preliminary data.</text>
</comment>
<evidence type="ECO:0000256" key="1">
    <source>
        <dbReference type="SAM" id="MobiDB-lite"/>
    </source>
</evidence>
<name>A0AAV7TQ07_PLEWA</name>
<dbReference type="Gene3D" id="3.30.70.1820">
    <property type="entry name" value="L1 transposable element, RRM domain"/>
    <property type="match status" value="1"/>
</dbReference>
<reference evidence="2" key="1">
    <citation type="journal article" date="2022" name="bioRxiv">
        <title>Sequencing and chromosome-scale assembly of the giantPleurodeles waltlgenome.</title>
        <authorList>
            <person name="Brown T."/>
            <person name="Elewa A."/>
            <person name="Iarovenko S."/>
            <person name="Subramanian E."/>
            <person name="Araus A.J."/>
            <person name="Petzold A."/>
            <person name="Susuki M."/>
            <person name="Suzuki K.-i.T."/>
            <person name="Hayashi T."/>
            <person name="Toyoda A."/>
            <person name="Oliveira C."/>
            <person name="Osipova E."/>
            <person name="Leigh N.D."/>
            <person name="Simon A."/>
            <person name="Yun M.H."/>
        </authorList>
    </citation>
    <scope>NUCLEOTIDE SEQUENCE</scope>
    <source>
        <strain evidence="2">20211129_DDA</strain>
        <tissue evidence="2">Liver</tissue>
    </source>
</reference>
<dbReference type="AlphaFoldDB" id="A0AAV7TQ07"/>
<protein>
    <submittedName>
        <fullName evidence="2">Uncharacterized protein</fullName>
    </submittedName>
</protein>
<proteinExistence type="predicted"/>
<organism evidence="2 3">
    <name type="scientific">Pleurodeles waltl</name>
    <name type="common">Iberian ribbed newt</name>
    <dbReference type="NCBI Taxonomy" id="8319"/>
    <lineage>
        <taxon>Eukaryota</taxon>
        <taxon>Metazoa</taxon>
        <taxon>Chordata</taxon>
        <taxon>Craniata</taxon>
        <taxon>Vertebrata</taxon>
        <taxon>Euteleostomi</taxon>
        <taxon>Amphibia</taxon>
        <taxon>Batrachia</taxon>
        <taxon>Caudata</taxon>
        <taxon>Salamandroidea</taxon>
        <taxon>Salamandridae</taxon>
        <taxon>Pleurodelinae</taxon>
        <taxon>Pleurodeles</taxon>
    </lineage>
</organism>
<gene>
    <name evidence="2" type="ORF">NDU88_003034</name>
</gene>
<feature type="compositionally biased region" description="Low complexity" evidence="1">
    <location>
        <begin position="132"/>
        <end position="152"/>
    </location>
</feature>
<dbReference type="PANTHER" id="PTHR11505">
    <property type="entry name" value="L1 TRANSPOSABLE ELEMENT-RELATED"/>
    <property type="match status" value="1"/>
</dbReference>
<feature type="region of interest" description="Disordered" evidence="1">
    <location>
        <begin position="105"/>
        <end position="152"/>
    </location>
</feature>
<evidence type="ECO:0000313" key="3">
    <source>
        <dbReference type="Proteomes" id="UP001066276"/>
    </source>
</evidence>
<keyword evidence="3" id="KW-1185">Reference proteome</keyword>
<accession>A0AAV7TQ07</accession>
<dbReference type="Proteomes" id="UP001066276">
    <property type="component" value="Chromosome 3_2"/>
</dbReference>